<organism evidence="7 9">
    <name type="scientific">Anaeramoeba flamelloides</name>
    <dbReference type="NCBI Taxonomy" id="1746091"/>
    <lineage>
        <taxon>Eukaryota</taxon>
        <taxon>Metamonada</taxon>
        <taxon>Anaeramoebidae</taxon>
        <taxon>Anaeramoeba</taxon>
    </lineage>
</organism>
<comment type="catalytic activity">
    <reaction evidence="4">
        <text>N(6)-[(R)-lipoyl]-L-lysyl-[glycine-cleavage complex H protein] + glycine + H(+) = N(6)-[(R)-S(8)-aminomethyldihydrolipoyl]-L-lysyl-[glycine-cleavage complex H protein] + CO2</text>
        <dbReference type="Rhea" id="RHEA:24304"/>
        <dbReference type="Rhea" id="RHEA-COMP:10494"/>
        <dbReference type="Rhea" id="RHEA-COMP:10495"/>
        <dbReference type="ChEBI" id="CHEBI:15378"/>
        <dbReference type="ChEBI" id="CHEBI:16526"/>
        <dbReference type="ChEBI" id="CHEBI:57305"/>
        <dbReference type="ChEBI" id="CHEBI:83099"/>
        <dbReference type="ChEBI" id="CHEBI:83143"/>
        <dbReference type="EC" id="1.4.4.2"/>
    </reaction>
</comment>
<evidence type="ECO:0000256" key="2">
    <source>
        <dbReference type="ARBA" id="ARBA00022898"/>
    </source>
</evidence>
<dbReference type="InterPro" id="IPR000192">
    <property type="entry name" value="Aminotrans_V_dom"/>
</dbReference>
<keyword evidence="10" id="KW-1185">Reference proteome</keyword>
<dbReference type="Proteomes" id="UP001146793">
    <property type="component" value="Unassembled WGS sequence"/>
</dbReference>
<dbReference type="GO" id="GO:0030170">
    <property type="term" value="F:pyridoxal phosphate binding"/>
    <property type="evidence" value="ECO:0007669"/>
    <property type="project" value="TreeGrafter"/>
</dbReference>
<reference evidence="7" key="2">
    <citation type="submission" date="2022-08" db="EMBL/GenBank/DDBJ databases">
        <title>Novel sulphate-reducing endosymbionts in the free-living metamonad Anaeramoeba.</title>
        <authorList>
            <person name="Jerlstrom-Hultqvist J."/>
            <person name="Cepicka I."/>
            <person name="Gallot-Lavallee L."/>
            <person name="Salas-Leiva D."/>
            <person name="Curtis B.A."/>
            <person name="Zahonova K."/>
            <person name="Pipaliya S."/>
            <person name="Dacks J."/>
            <person name="Roger A.J."/>
        </authorList>
    </citation>
    <scope>NUCLEOTIDE SEQUENCE</scope>
    <source>
        <strain evidence="7">Busselton2</strain>
    </source>
</reference>
<dbReference type="EC" id="1.4.4.2" evidence="1"/>
<comment type="caution">
    <text evidence="7">The sequence shown here is derived from an EMBL/GenBank/DDBJ whole genome shotgun (WGS) entry which is preliminary data.</text>
</comment>
<dbReference type="NCBIfam" id="NF003346">
    <property type="entry name" value="PRK04366.1"/>
    <property type="match status" value="1"/>
</dbReference>
<dbReference type="EMBL" id="JAOAOG010000166">
    <property type="protein sequence ID" value="KAJ6244143.1"/>
    <property type="molecule type" value="Genomic_DNA"/>
</dbReference>
<dbReference type="InterPro" id="IPR015422">
    <property type="entry name" value="PyrdxlP-dep_Trfase_small"/>
</dbReference>
<name>A0AAV7ZA78_9EUKA</name>
<evidence type="ECO:0000256" key="1">
    <source>
        <dbReference type="ARBA" id="ARBA00012134"/>
    </source>
</evidence>
<dbReference type="Gene3D" id="6.20.440.10">
    <property type="match status" value="1"/>
</dbReference>
<dbReference type="GO" id="GO:0004375">
    <property type="term" value="F:glycine dehydrogenase (decarboxylating) activity"/>
    <property type="evidence" value="ECO:0007669"/>
    <property type="project" value="UniProtKB-EC"/>
</dbReference>
<dbReference type="PANTHER" id="PTHR11773:SF1">
    <property type="entry name" value="GLYCINE DEHYDROGENASE (DECARBOXYLATING), MITOCHONDRIAL"/>
    <property type="match status" value="1"/>
</dbReference>
<dbReference type="GO" id="GO:0019464">
    <property type="term" value="P:glycine decarboxylation via glycine cleavage system"/>
    <property type="evidence" value="ECO:0007669"/>
    <property type="project" value="TreeGrafter"/>
</dbReference>
<dbReference type="Gene3D" id="3.90.1150.10">
    <property type="entry name" value="Aspartate Aminotransferase, domain 1"/>
    <property type="match status" value="1"/>
</dbReference>
<gene>
    <name evidence="7" type="ORF">M0812_14972</name>
    <name evidence="8" type="ORF">M0813_21407</name>
</gene>
<dbReference type="SUPFAM" id="SSF53383">
    <property type="entry name" value="PLP-dependent transferases"/>
    <property type="match status" value="1"/>
</dbReference>
<dbReference type="GO" id="GO:0005829">
    <property type="term" value="C:cytosol"/>
    <property type="evidence" value="ECO:0007669"/>
    <property type="project" value="TreeGrafter"/>
</dbReference>
<dbReference type="Gene3D" id="3.40.640.10">
    <property type="entry name" value="Type I PLP-dependent aspartate aminotransferase-like (Major domain)"/>
    <property type="match status" value="1"/>
</dbReference>
<evidence type="ECO:0000313" key="8">
    <source>
        <dbReference type="EMBL" id="KAJ6244143.1"/>
    </source>
</evidence>
<dbReference type="GO" id="GO:0005960">
    <property type="term" value="C:glycine cleavage complex"/>
    <property type="evidence" value="ECO:0007669"/>
    <property type="project" value="TreeGrafter"/>
</dbReference>
<dbReference type="EMBL" id="JANTQA010000032">
    <property type="protein sequence ID" value="KAJ3438957.1"/>
    <property type="molecule type" value="Genomic_DNA"/>
</dbReference>
<feature type="domain" description="Aminotransferase class V" evidence="5">
    <location>
        <begin position="169"/>
        <end position="302"/>
    </location>
</feature>
<dbReference type="InterPro" id="IPR015424">
    <property type="entry name" value="PyrdxlP-dep_Trfase"/>
</dbReference>
<dbReference type="GO" id="GO:0016594">
    <property type="term" value="F:glycine binding"/>
    <property type="evidence" value="ECO:0007669"/>
    <property type="project" value="TreeGrafter"/>
</dbReference>
<keyword evidence="3" id="KW-0560">Oxidoreductase</keyword>
<evidence type="ECO:0000313" key="7">
    <source>
        <dbReference type="EMBL" id="KAJ3438957.1"/>
    </source>
</evidence>
<dbReference type="Pfam" id="PF21478">
    <property type="entry name" value="GcvP2_C"/>
    <property type="match status" value="1"/>
</dbReference>
<evidence type="ECO:0000256" key="4">
    <source>
        <dbReference type="ARBA" id="ARBA00049026"/>
    </source>
</evidence>
<evidence type="ECO:0000313" key="10">
    <source>
        <dbReference type="Proteomes" id="UP001150062"/>
    </source>
</evidence>
<dbReference type="Proteomes" id="UP001150062">
    <property type="component" value="Unassembled WGS sequence"/>
</dbReference>
<accession>A0AAV7ZA78</accession>
<reference evidence="8" key="1">
    <citation type="submission" date="2022-08" db="EMBL/GenBank/DDBJ databases">
        <title>Novel sulfate-reducing endosymbionts in the free-living metamonad Anaeramoeba.</title>
        <authorList>
            <person name="Jerlstrom-Hultqvist J."/>
            <person name="Cepicka I."/>
            <person name="Gallot-Lavallee L."/>
            <person name="Salas-Leiva D."/>
            <person name="Curtis B.A."/>
            <person name="Zahonova K."/>
            <person name="Pipaliya S."/>
            <person name="Dacks J."/>
            <person name="Roger A.J."/>
        </authorList>
    </citation>
    <scope>NUCLEOTIDE SEQUENCE</scope>
    <source>
        <strain evidence="8">Schooner1</strain>
    </source>
</reference>
<dbReference type="PANTHER" id="PTHR11773">
    <property type="entry name" value="GLYCINE DEHYDROGENASE, DECARBOXYLATING"/>
    <property type="match status" value="1"/>
</dbReference>
<dbReference type="Pfam" id="PF00266">
    <property type="entry name" value="Aminotran_5"/>
    <property type="match status" value="1"/>
</dbReference>
<dbReference type="InterPro" id="IPR049316">
    <property type="entry name" value="GDC-P_C"/>
</dbReference>
<sequence length="513" mass="56612">MLTNFLKNRISKSVSLRFFSHVLPRVGLDIVEPLIFEQGLEGCVGVDFEKRDPKVKHRLGDLERTSKIGLPNLNEVQVVRHYSKLSRYNYGLDTGLYPLGSCTMKYNPRINEVVSRIPSLVNSHPFLPVDAVQGSLGLVHRLAEDLLKITGMHSICMSPAAGAHGELCAMQTIAQAHKKLGNTHKKYVLIPDAAHGTNPATCTMAGFKVRVVKSTKDGKIDFEDFKKKCKDDVAGAMITNPNTCGLFENDICKIADLLHEKGAYLFMDGANMNALMGRVFVSDLCIDAMHMNLHKTFSTPHGSSGPGSGPVVFSEKLTKYAPIPFIAKEGDEFKVIEEDVTGNSFGRMKAYYGQIGIHARALSYILAMGNGLAAVSGDAVLNANYLKHKLQDTISVGYPNNKYCMHEVLFCERFLKNTTITTLDFAKAMIDAGFHPPTVYFPLVVHGAMLMEPTESESKESLDDYCKTMINLANLAVTGKHDEEFHNTPMGAPIRRTDEISAAKFPILTYEEK</sequence>
<evidence type="ECO:0000256" key="3">
    <source>
        <dbReference type="ARBA" id="ARBA00023002"/>
    </source>
</evidence>
<dbReference type="InterPro" id="IPR020581">
    <property type="entry name" value="GDC_P"/>
</dbReference>
<dbReference type="AlphaFoldDB" id="A0AAV7ZA78"/>
<evidence type="ECO:0000259" key="5">
    <source>
        <dbReference type="Pfam" id="PF00266"/>
    </source>
</evidence>
<evidence type="ECO:0000313" key="9">
    <source>
        <dbReference type="Proteomes" id="UP001146793"/>
    </source>
</evidence>
<keyword evidence="2" id="KW-0663">Pyridoxal phosphate</keyword>
<feature type="domain" description="Glycine dehydrogenase C-terminal" evidence="6">
    <location>
        <begin position="378"/>
        <end position="474"/>
    </location>
</feature>
<protein>
    <recommendedName>
        <fullName evidence="1">glycine dehydrogenase (aminomethyl-transferring)</fullName>
        <ecNumber evidence="1">1.4.4.2</ecNumber>
    </recommendedName>
</protein>
<evidence type="ECO:0000259" key="6">
    <source>
        <dbReference type="Pfam" id="PF21478"/>
    </source>
</evidence>
<proteinExistence type="predicted"/>
<dbReference type="InterPro" id="IPR015421">
    <property type="entry name" value="PyrdxlP-dep_Trfase_major"/>
</dbReference>